<proteinExistence type="predicted"/>
<gene>
    <name evidence="1" type="ORF">PCON_02768</name>
</gene>
<keyword evidence="2" id="KW-1185">Reference proteome</keyword>
<evidence type="ECO:0000313" key="2">
    <source>
        <dbReference type="Proteomes" id="UP000018144"/>
    </source>
</evidence>
<protein>
    <submittedName>
        <fullName evidence="1">Uncharacterized protein</fullName>
    </submittedName>
</protein>
<name>U4KUV5_PYROM</name>
<accession>U4KUV5</accession>
<evidence type="ECO:0000313" key="1">
    <source>
        <dbReference type="EMBL" id="CCX04586.1"/>
    </source>
</evidence>
<organism evidence="1 2">
    <name type="scientific">Pyronema omphalodes (strain CBS 100304)</name>
    <name type="common">Pyronema confluens</name>
    <dbReference type="NCBI Taxonomy" id="1076935"/>
    <lineage>
        <taxon>Eukaryota</taxon>
        <taxon>Fungi</taxon>
        <taxon>Dikarya</taxon>
        <taxon>Ascomycota</taxon>
        <taxon>Pezizomycotina</taxon>
        <taxon>Pezizomycetes</taxon>
        <taxon>Pezizales</taxon>
        <taxon>Pyronemataceae</taxon>
        <taxon>Pyronema</taxon>
    </lineage>
</organism>
<dbReference type="EMBL" id="HF935209">
    <property type="protein sequence ID" value="CCX04586.1"/>
    <property type="molecule type" value="Genomic_DNA"/>
</dbReference>
<sequence length="96" mass="11089">MVRRLLIEGSSLHNLDSACLIASLKRLQTILRNARFMLRTSAKHNSDVGLSWSSYRTLLLIYRLPSFLHVVQHPVFTLMPMLWLPPTQSDHHALQK</sequence>
<dbReference type="AlphaFoldDB" id="U4KUV5"/>
<reference evidence="1 2" key="1">
    <citation type="journal article" date="2013" name="PLoS Genet.">
        <title>The genome and development-dependent transcriptomes of Pyronema confluens: a window into fungal evolution.</title>
        <authorList>
            <person name="Traeger S."/>
            <person name="Altegoer F."/>
            <person name="Freitag M."/>
            <person name="Gabaldon T."/>
            <person name="Kempken F."/>
            <person name="Kumar A."/>
            <person name="Marcet-Houben M."/>
            <person name="Poggeler S."/>
            <person name="Stajich J.E."/>
            <person name="Nowrousian M."/>
        </authorList>
    </citation>
    <scope>NUCLEOTIDE SEQUENCE [LARGE SCALE GENOMIC DNA]</scope>
    <source>
        <strain evidence="2">CBS 100304</strain>
        <tissue evidence="1">Vegetative mycelium</tissue>
    </source>
</reference>
<dbReference type="Proteomes" id="UP000018144">
    <property type="component" value="Unassembled WGS sequence"/>
</dbReference>